<comment type="similarity">
    <text evidence="9">Belongs to the MICU1 family. MICU1 subfamily.</text>
</comment>
<keyword evidence="4" id="KW-0677">Repeat</keyword>
<keyword evidence="5" id="KW-0999">Mitochondrion inner membrane</keyword>
<keyword evidence="11" id="KW-1185">Reference proteome</keyword>
<dbReference type="Pfam" id="PF13202">
    <property type="entry name" value="EF-hand_5"/>
    <property type="match status" value="1"/>
</dbReference>
<dbReference type="Proteomes" id="UP000887574">
    <property type="component" value="Unplaced"/>
</dbReference>
<name>A0A915ELP3_9BILA</name>
<evidence type="ECO:0000256" key="2">
    <source>
        <dbReference type="ARBA" id="ARBA00004569"/>
    </source>
</evidence>
<dbReference type="WBParaSite" id="jg6704">
    <property type="protein sequence ID" value="jg6704"/>
    <property type="gene ID" value="jg6704"/>
</dbReference>
<evidence type="ECO:0000256" key="7">
    <source>
        <dbReference type="ARBA" id="ARBA00023128"/>
    </source>
</evidence>
<dbReference type="Pfam" id="PF13833">
    <property type="entry name" value="EF-hand_8"/>
    <property type="match status" value="1"/>
</dbReference>
<evidence type="ECO:0000256" key="1">
    <source>
        <dbReference type="ARBA" id="ARBA00004273"/>
    </source>
</evidence>
<sequence length="400" mass="45100">MATSLSEARRQNALNHKWHRQPFFIGFGSCLSSLQNGLLSMQPIYKSASCELDRNVALAGSIPRANNDSLLQIFNKYASVDKAGKKFMTDSDFVSGLYTDEDYNKETVRLVASAADTSKDGLISFEEFCAFEATLCAPDALYLTAFDIFDNNASESITAEEFENVIRHTTPLIELDFDFNSEFIKKYFGAKKNRQIGYLAFCQLLHDFYEEQGLQGFKKFDKQNDGSISATDFYQLMTTVKSHLLTEFTRNNLIAVAGGSSSSHNVRFPFYQAFNSLLAKMELFKRVYTSIARGNLELKVTKEEFLQATQSYAQITPYEVEILFHLAELAHPGSRFVDMVDLEAIDPERLKRVSHMTRLTNVKLVQNKEERGFLLSALESMYRFVLGGIGGACGATFVYP</sequence>
<dbReference type="InterPro" id="IPR011992">
    <property type="entry name" value="EF-hand-dom_pair"/>
</dbReference>
<dbReference type="SMART" id="SM00054">
    <property type="entry name" value="EFh"/>
    <property type="match status" value="3"/>
</dbReference>
<keyword evidence="6" id="KW-0809">Transit peptide</keyword>
<dbReference type="GO" id="GO:1990246">
    <property type="term" value="C:uniplex complex"/>
    <property type="evidence" value="ECO:0007669"/>
    <property type="project" value="TreeGrafter"/>
</dbReference>
<dbReference type="PANTHER" id="PTHR12294:SF1">
    <property type="entry name" value="CALCIUM UPTAKE PROTEIN 1, MITOCHONDRIAL"/>
    <property type="match status" value="1"/>
</dbReference>
<evidence type="ECO:0000256" key="6">
    <source>
        <dbReference type="ARBA" id="ARBA00022946"/>
    </source>
</evidence>
<evidence type="ECO:0000256" key="5">
    <source>
        <dbReference type="ARBA" id="ARBA00022792"/>
    </source>
</evidence>
<organism evidence="11 12">
    <name type="scientific">Ditylenchus dipsaci</name>
    <dbReference type="NCBI Taxonomy" id="166011"/>
    <lineage>
        <taxon>Eukaryota</taxon>
        <taxon>Metazoa</taxon>
        <taxon>Ecdysozoa</taxon>
        <taxon>Nematoda</taxon>
        <taxon>Chromadorea</taxon>
        <taxon>Rhabditida</taxon>
        <taxon>Tylenchina</taxon>
        <taxon>Tylenchomorpha</taxon>
        <taxon>Sphaerularioidea</taxon>
        <taxon>Anguinidae</taxon>
        <taxon>Anguininae</taxon>
        <taxon>Ditylenchus</taxon>
    </lineage>
</organism>
<protein>
    <submittedName>
        <fullName evidence="12">EF-hand domain-containing protein</fullName>
    </submittedName>
</protein>
<dbReference type="AlphaFoldDB" id="A0A915ELP3"/>
<keyword evidence="7" id="KW-0496">Mitochondrion</keyword>
<dbReference type="GO" id="GO:0036444">
    <property type="term" value="P:calcium import into the mitochondrion"/>
    <property type="evidence" value="ECO:0007669"/>
    <property type="project" value="TreeGrafter"/>
</dbReference>
<evidence type="ECO:0000256" key="4">
    <source>
        <dbReference type="ARBA" id="ARBA00022737"/>
    </source>
</evidence>
<evidence type="ECO:0000313" key="11">
    <source>
        <dbReference type="Proteomes" id="UP000887574"/>
    </source>
</evidence>
<dbReference type="GO" id="GO:0005509">
    <property type="term" value="F:calcium ion binding"/>
    <property type="evidence" value="ECO:0007669"/>
    <property type="project" value="InterPro"/>
</dbReference>
<evidence type="ECO:0000256" key="9">
    <source>
        <dbReference type="ARBA" id="ARBA00038333"/>
    </source>
</evidence>
<evidence type="ECO:0000259" key="10">
    <source>
        <dbReference type="PROSITE" id="PS50222"/>
    </source>
</evidence>
<dbReference type="GO" id="GO:0051560">
    <property type="term" value="P:mitochondrial calcium ion homeostasis"/>
    <property type="evidence" value="ECO:0007669"/>
    <property type="project" value="TreeGrafter"/>
</dbReference>
<dbReference type="GO" id="GO:0005758">
    <property type="term" value="C:mitochondrial intermembrane space"/>
    <property type="evidence" value="ECO:0007669"/>
    <property type="project" value="UniProtKB-SubCell"/>
</dbReference>
<dbReference type="SUPFAM" id="SSF47473">
    <property type="entry name" value="EF-hand"/>
    <property type="match status" value="2"/>
</dbReference>
<dbReference type="InterPro" id="IPR039800">
    <property type="entry name" value="MICU1/2/3"/>
</dbReference>
<dbReference type="PANTHER" id="PTHR12294">
    <property type="entry name" value="EF HAND DOMAIN FAMILY A1,A2-RELATED"/>
    <property type="match status" value="1"/>
</dbReference>
<evidence type="ECO:0000256" key="3">
    <source>
        <dbReference type="ARBA" id="ARBA00022723"/>
    </source>
</evidence>
<dbReference type="Gene3D" id="1.10.238.10">
    <property type="entry name" value="EF-hand"/>
    <property type="match status" value="2"/>
</dbReference>
<dbReference type="PROSITE" id="PS50222">
    <property type="entry name" value="EF_HAND_2"/>
    <property type="match status" value="2"/>
</dbReference>
<keyword evidence="8" id="KW-0472">Membrane</keyword>
<proteinExistence type="inferred from homology"/>
<evidence type="ECO:0000256" key="8">
    <source>
        <dbReference type="ARBA" id="ARBA00023136"/>
    </source>
</evidence>
<reference evidence="12" key="1">
    <citation type="submission" date="2022-11" db="UniProtKB">
        <authorList>
            <consortium name="WormBaseParasite"/>
        </authorList>
    </citation>
    <scope>IDENTIFICATION</scope>
</reference>
<feature type="domain" description="EF-hand" evidence="10">
    <location>
        <begin position="137"/>
        <end position="172"/>
    </location>
</feature>
<evidence type="ECO:0000313" key="12">
    <source>
        <dbReference type="WBParaSite" id="jg6704"/>
    </source>
</evidence>
<comment type="subcellular location">
    <subcellularLocation>
        <location evidence="1">Mitochondrion inner membrane</location>
    </subcellularLocation>
    <subcellularLocation>
        <location evidence="2">Mitochondrion intermembrane space</location>
    </subcellularLocation>
</comment>
<feature type="domain" description="EF-hand" evidence="10">
    <location>
        <begin position="208"/>
        <end position="243"/>
    </location>
</feature>
<accession>A0A915ELP3</accession>
<dbReference type="InterPro" id="IPR002048">
    <property type="entry name" value="EF_hand_dom"/>
</dbReference>
<keyword evidence="3" id="KW-0479">Metal-binding</keyword>